<reference evidence="3" key="1">
    <citation type="submission" date="2023-11" db="EMBL/GenBank/DDBJ databases">
        <title>Genome Sequence of Bacillus pseudomycoides stain BUPM19.</title>
        <authorList>
            <person name="Farhat A."/>
        </authorList>
    </citation>
    <scope>NUCLEOTIDE SEQUENCE [LARGE SCALE GENOMIC DNA]</scope>
    <source>
        <strain evidence="3">BUPM19</strain>
    </source>
</reference>
<organism evidence="2 3">
    <name type="scientific">Bacillus bingmayongensis</name>
    <dbReference type="NCBI Taxonomy" id="1150157"/>
    <lineage>
        <taxon>Bacteria</taxon>
        <taxon>Bacillati</taxon>
        <taxon>Bacillota</taxon>
        <taxon>Bacilli</taxon>
        <taxon>Bacillales</taxon>
        <taxon>Bacillaceae</taxon>
        <taxon>Bacillus</taxon>
    </lineage>
</organism>
<gene>
    <name evidence="2" type="ORF">U2I54_05695</name>
</gene>
<evidence type="ECO:0000256" key="1">
    <source>
        <dbReference type="SAM" id="Phobius"/>
    </source>
</evidence>
<dbReference type="Pfam" id="PF09991">
    <property type="entry name" value="DUF2232"/>
    <property type="match status" value="1"/>
</dbReference>
<sequence length="312" mass="35165">MKRTRLITEGAVLLAVYAVLLLISLYIPIVSIVAIFALPLPFLLFMVRYPFSSTCMLFAAALLVTIIVSSPLSLVNTCMSGIIGVALGYMYKKKKGPVEILLVGMLAYLFGFVLIYVVSIKLFNIDLIKQMQDMLKEGMEQSEKIMKATGAPISKEQKDLFGQFSDMIWMLLPSLLVMVSLIFSWLTVLMAGNVLRRLKYTVTPWSKFRDMQLPKNIVWYYVIFILLSTFIKVESGSYLDMAFTNLYTIFSLLLVFQGFSCIAFFAHIKGYTKAIPIISFVLVMIVPILFPLVTILGIIDLGFSLRSKIQSK</sequence>
<evidence type="ECO:0000313" key="3">
    <source>
        <dbReference type="Proteomes" id="UP001291930"/>
    </source>
</evidence>
<feature type="transmembrane region" description="Helical" evidence="1">
    <location>
        <begin position="277"/>
        <end position="299"/>
    </location>
</feature>
<dbReference type="Proteomes" id="UP001291930">
    <property type="component" value="Unassembled WGS sequence"/>
</dbReference>
<proteinExistence type="predicted"/>
<keyword evidence="1" id="KW-1133">Transmembrane helix</keyword>
<feature type="transmembrane region" description="Helical" evidence="1">
    <location>
        <begin position="168"/>
        <end position="195"/>
    </location>
</feature>
<feature type="transmembrane region" description="Helical" evidence="1">
    <location>
        <begin position="12"/>
        <end position="38"/>
    </location>
</feature>
<feature type="transmembrane region" description="Helical" evidence="1">
    <location>
        <begin position="58"/>
        <end position="88"/>
    </location>
</feature>
<dbReference type="InterPro" id="IPR018710">
    <property type="entry name" value="DUF2232"/>
</dbReference>
<feature type="transmembrane region" description="Helical" evidence="1">
    <location>
        <begin position="100"/>
        <end position="123"/>
    </location>
</feature>
<keyword evidence="1" id="KW-0472">Membrane</keyword>
<keyword evidence="1" id="KW-0812">Transmembrane</keyword>
<accession>A0ABU5JT69</accession>
<keyword evidence="3" id="KW-1185">Reference proteome</keyword>
<feature type="transmembrane region" description="Helical" evidence="1">
    <location>
        <begin position="216"/>
        <end position="233"/>
    </location>
</feature>
<name>A0ABU5JT69_9BACI</name>
<dbReference type="RefSeq" id="WP_374217064.1">
    <property type="nucleotide sequence ID" value="NZ_JAXOVW010000007.1"/>
</dbReference>
<dbReference type="EMBL" id="JAXOVW010000007">
    <property type="protein sequence ID" value="MDZ5606609.1"/>
    <property type="molecule type" value="Genomic_DNA"/>
</dbReference>
<dbReference type="PANTHER" id="PTHR41324">
    <property type="entry name" value="MEMBRANE PROTEIN-RELATED"/>
    <property type="match status" value="1"/>
</dbReference>
<evidence type="ECO:0000313" key="2">
    <source>
        <dbReference type="EMBL" id="MDZ5606609.1"/>
    </source>
</evidence>
<feature type="transmembrane region" description="Helical" evidence="1">
    <location>
        <begin position="245"/>
        <end position="265"/>
    </location>
</feature>
<comment type="caution">
    <text evidence="2">The sequence shown here is derived from an EMBL/GenBank/DDBJ whole genome shotgun (WGS) entry which is preliminary data.</text>
</comment>
<dbReference type="PANTHER" id="PTHR41324:SF1">
    <property type="entry name" value="DUF2232 DOMAIN-CONTAINING PROTEIN"/>
    <property type="match status" value="1"/>
</dbReference>
<protein>
    <submittedName>
        <fullName evidence="2">YybS family protein</fullName>
    </submittedName>
</protein>